<organism evidence="3 4">
    <name type="scientific">Moniliophthora roreri (strain MCA 2997)</name>
    <name type="common">Cocoa frosty pod rot fungus</name>
    <name type="synonym">Crinipellis roreri</name>
    <dbReference type="NCBI Taxonomy" id="1381753"/>
    <lineage>
        <taxon>Eukaryota</taxon>
        <taxon>Fungi</taxon>
        <taxon>Dikarya</taxon>
        <taxon>Basidiomycota</taxon>
        <taxon>Agaricomycotina</taxon>
        <taxon>Agaricomycetes</taxon>
        <taxon>Agaricomycetidae</taxon>
        <taxon>Agaricales</taxon>
        <taxon>Marasmiineae</taxon>
        <taxon>Marasmiaceae</taxon>
        <taxon>Moniliophthora</taxon>
    </lineage>
</organism>
<feature type="region of interest" description="Disordered" evidence="1">
    <location>
        <begin position="340"/>
        <end position="366"/>
    </location>
</feature>
<dbReference type="Gene3D" id="2.40.50.40">
    <property type="match status" value="1"/>
</dbReference>
<feature type="domain" description="Tf2-1-like SH3-like" evidence="2">
    <location>
        <begin position="59"/>
        <end position="119"/>
    </location>
</feature>
<sequence>MGYHPYPLPTIFEKTTIPSVEERLQELKRIREETASLLELARQQMIRREKQKLDMFKEGQKVWLEAKNLATGYPSKKLAPKREGPFKVLEVLGPVTYKLDLPHQWKIHPVFHATLLSPFKETEAHGPSFTEPPPDLIEGFEEYKVEVVVGHRPKKQPREFLVSYTVYDSSHNRWIQMEGMRPHSHLRLTMSNATTAASSSSASSSQSARVLSPVPTVSEEGQYGENITYLNSLKLNPYQLLHLFNSEHLLNRLRQRTDGNGYPRSDITDTRSLISRLTAEPMVDEAGLPAATHSTSKPDDALIYPDPTPNPNVKPRVKCLKPQFHWKVEHIPAVGGEVALKESEDVAEDEERENQIPESDDGPLMPSLRNPTLAPTPMMQLVDHVSALCADWSTILPDIAHSTCAVDASKLNLDIHLVTALTNEGLAVLRTEGLIRAQTLCRMVTVVMMNETMMTSPTTISAENVEMLTAEYDRDAQLLFVGEDPKKVRLLSVEEWQAMGWQPNFDIPSTPRLETVDEMPDMSYDYDMELYRDSES</sequence>
<dbReference type="InterPro" id="IPR016197">
    <property type="entry name" value="Chromo-like_dom_sf"/>
</dbReference>
<dbReference type="AlphaFoldDB" id="V2XQK4"/>
<comment type="caution">
    <text evidence="3">The sequence shown here is derived from an EMBL/GenBank/DDBJ whole genome shotgun (WGS) entry which is preliminary data.</text>
</comment>
<evidence type="ECO:0000313" key="3">
    <source>
        <dbReference type="EMBL" id="ESK81724.1"/>
    </source>
</evidence>
<name>V2XQK4_MONRO</name>
<gene>
    <name evidence="3" type="ORF">Moror_11572</name>
</gene>
<reference evidence="3 4" key="1">
    <citation type="journal article" date="2014" name="BMC Genomics">
        <title>Genome and secretome analysis of the hemibiotrophic fungal pathogen, Moniliophthora roreri, which causes frosty pod rot disease of cacao: mechanisms of the biotrophic and necrotrophic phases.</title>
        <authorList>
            <person name="Meinhardt L.W."/>
            <person name="Costa G.G.L."/>
            <person name="Thomazella D.P.T."/>
            <person name="Teixeira P.J.P.L."/>
            <person name="Carazzolle M.F."/>
            <person name="Schuster S.C."/>
            <person name="Carlson J.E."/>
            <person name="Guiltinan M.J."/>
            <person name="Mieczkowski P."/>
            <person name="Farmer A."/>
            <person name="Ramaraj T."/>
            <person name="Crozier J."/>
            <person name="Davis R.E."/>
            <person name="Shao J."/>
            <person name="Melnick R.L."/>
            <person name="Pereira G.A.G."/>
            <person name="Bailey B.A."/>
        </authorList>
    </citation>
    <scope>NUCLEOTIDE SEQUENCE [LARGE SCALE GENOMIC DNA]</scope>
    <source>
        <strain evidence="3 4">MCA 2997</strain>
    </source>
</reference>
<dbReference type="OrthoDB" id="2630497at2759"/>
<evidence type="ECO:0000313" key="4">
    <source>
        <dbReference type="Proteomes" id="UP000017559"/>
    </source>
</evidence>
<dbReference type="EMBL" id="AWSO01002286">
    <property type="protein sequence ID" value="ESK81724.1"/>
    <property type="molecule type" value="Genomic_DNA"/>
</dbReference>
<dbReference type="SUPFAM" id="SSF54160">
    <property type="entry name" value="Chromo domain-like"/>
    <property type="match status" value="1"/>
</dbReference>
<protein>
    <recommendedName>
        <fullName evidence="2">Tf2-1-like SH3-like domain-containing protein</fullName>
    </recommendedName>
</protein>
<keyword evidence="4" id="KW-1185">Reference proteome</keyword>
<proteinExistence type="predicted"/>
<dbReference type="Proteomes" id="UP000017559">
    <property type="component" value="Unassembled WGS sequence"/>
</dbReference>
<dbReference type="HOGENOM" id="CLU_036636_1_0_1"/>
<dbReference type="KEGG" id="mrr:Moror_11572"/>
<dbReference type="Pfam" id="PF24626">
    <property type="entry name" value="SH3_Tf2-1"/>
    <property type="match status" value="1"/>
</dbReference>
<evidence type="ECO:0000256" key="1">
    <source>
        <dbReference type="SAM" id="MobiDB-lite"/>
    </source>
</evidence>
<dbReference type="InterPro" id="IPR056924">
    <property type="entry name" value="SH3_Tf2-1"/>
</dbReference>
<evidence type="ECO:0000259" key="2">
    <source>
        <dbReference type="Pfam" id="PF24626"/>
    </source>
</evidence>
<accession>V2XQK4</accession>